<evidence type="ECO:0000313" key="1">
    <source>
        <dbReference type="EnsemblPlants" id="AVESA.00010b.r2.1DG0166180.1.CDS"/>
    </source>
</evidence>
<organism evidence="1 2">
    <name type="scientific">Avena sativa</name>
    <name type="common">Oat</name>
    <dbReference type="NCBI Taxonomy" id="4498"/>
    <lineage>
        <taxon>Eukaryota</taxon>
        <taxon>Viridiplantae</taxon>
        <taxon>Streptophyta</taxon>
        <taxon>Embryophyta</taxon>
        <taxon>Tracheophyta</taxon>
        <taxon>Spermatophyta</taxon>
        <taxon>Magnoliopsida</taxon>
        <taxon>Liliopsida</taxon>
        <taxon>Poales</taxon>
        <taxon>Poaceae</taxon>
        <taxon>BOP clade</taxon>
        <taxon>Pooideae</taxon>
        <taxon>Poodae</taxon>
        <taxon>Poeae</taxon>
        <taxon>Poeae Chloroplast Group 1 (Aveneae type)</taxon>
        <taxon>Aveninae</taxon>
        <taxon>Avena</taxon>
    </lineage>
</organism>
<dbReference type="Proteomes" id="UP001732700">
    <property type="component" value="Chromosome 1D"/>
</dbReference>
<accession>A0ACD5U1X9</accession>
<reference evidence="1" key="1">
    <citation type="submission" date="2021-05" db="EMBL/GenBank/DDBJ databases">
        <authorList>
            <person name="Scholz U."/>
            <person name="Mascher M."/>
            <person name="Fiebig A."/>
        </authorList>
    </citation>
    <scope>NUCLEOTIDE SEQUENCE [LARGE SCALE GENOMIC DNA]</scope>
</reference>
<evidence type="ECO:0000313" key="2">
    <source>
        <dbReference type="Proteomes" id="UP001732700"/>
    </source>
</evidence>
<reference evidence="1" key="2">
    <citation type="submission" date="2025-09" db="UniProtKB">
        <authorList>
            <consortium name="EnsemblPlants"/>
        </authorList>
    </citation>
    <scope>IDENTIFICATION</scope>
</reference>
<sequence length="264" mass="29943">MDEFPDGHYVWLRSRVHGTYLHADKDGRGVYLSDRRMSMKSAWAVHLYGDEQRVLLHNAANGRYLSATNSSAFGCRGCRIALRNFYDADDVAIRWQPVRAGSQGPILLRQIAVEGRDGYLRANGMNFTLNENRVTVDYLHIISTMMEWVVYAIPTSVRIPQLPGPPMIDFSALLLSRAVTANGQGYHANNVSFSFRGRYVFRLREELIRRLGIHPADNLVMYVQAGTYGRRIPLVVNLPHNRHALVITVETPDIGGPRYPDFEL</sequence>
<name>A0ACD5U1X9_AVESA</name>
<proteinExistence type="predicted"/>
<dbReference type="EnsemblPlants" id="AVESA.00010b.r2.1DG0166180.1">
    <property type="protein sequence ID" value="AVESA.00010b.r2.1DG0166180.1.CDS"/>
    <property type="gene ID" value="AVESA.00010b.r2.1DG0166180"/>
</dbReference>
<protein>
    <submittedName>
        <fullName evidence="1">Uncharacterized protein</fullName>
    </submittedName>
</protein>
<keyword evidence="2" id="KW-1185">Reference proteome</keyword>